<evidence type="ECO:0000256" key="3">
    <source>
        <dbReference type="ARBA" id="ARBA00023163"/>
    </source>
</evidence>
<dbReference type="CDD" id="cd06267">
    <property type="entry name" value="PBP1_LacI_sugar_binding-like"/>
    <property type="match status" value="1"/>
</dbReference>
<dbReference type="EMBL" id="ADMC01000022">
    <property type="protein sequence ID" value="EHP47706.1"/>
    <property type="molecule type" value="Genomic_DNA"/>
</dbReference>
<dbReference type="STRING" id="742817.HMPREF9449_01559"/>
<dbReference type="PROSITE" id="PS50932">
    <property type="entry name" value="HTH_LACI_2"/>
    <property type="match status" value="1"/>
</dbReference>
<evidence type="ECO:0000259" key="4">
    <source>
        <dbReference type="PROSITE" id="PS50932"/>
    </source>
</evidence>
<dbReference type="SUPFAM" id="SSF47413">
    <property type="entry name" value="lambda repressor-like DNA-binding domains"/>
    <property type="match status" value="1"/>
</dbReference>
<dbReference type="InterPro" id="IPR028082">
    <property type="entry name" value="Peripla_BP_I"/>
</dbReference>
<evidence type="ECO:0000313" key="6">
    <source>
        <dbReference type="Proteomes" id="UP000004892"/>
    </source>
</evidence>
<dbReference type="GO" id="GO:0000976">
    <property type="term" value="F:transcription cis-regulatory region binding"/>
    <property type="evidence" value="ECO:0007669"/>
    <property type="project" value="TreeGrafter"/>
</dbReference>
<dbReference type="GeneID" id="98069128"/>
<dbReference type="HOGENOM" id="CLU_037628_6_0_10"/>
<accession>H1DH23</accession>
<dbReference type="InterPro" id="IPR046335">
    <property type="entry name" value="LacI/GalR-like_sensor"/>
</dbReference>
<evidence type="ECO:0000256" key="2">
    <source>
        <dbReference type="ARBA" id="ARBA00023125"/>
    </source>
</evidence>
<dbReference type="SUPFAM" id="SSF53822">
    <property type="entry name" value="Periplasmic binding protein-like I"/>
    <property type="match status" value="1"/>
</dbReference>
<dbReference type="Proteomes" id="UP000004892">
    <property type="component" value="Unassembled WGS sequence"/>
</dbReference>
<keyword evidence="6" id="KW-1185">Reference proteome</keyword>
<sequence length="340" mass="38032">MKHVTIKDIALRLHLSTSTVSRALTDDKNIRQETKAKVRALAEEWGYKPNEVALGLKRGRTNTVGIIVPEMITPFAAEVIGSIQHLLFEKGLRVIITQSDENPETERNNLRLMEQFRVDGIIMNLCRTSGNEEEYKRIQQQGIPIVFFDRVPESSEVTKVIVDDYVKSFFLVEHLIRTGRRRIVHLQGPDYIRNAMERKRAYADALSKFNIPYEPALVISAGVSVEGGRQAVKRLQKEGISFDAVFAFTDTLAIGAMNYLQEQGVQIPEEVAVAGFSGTILSTIVHPPLTTVEQPLHRIGETAAQLLIEKLDHPQTVARTVVLKAEIKIRQSTLGTLGIS</sequence>
<dbReference type="SMART" id="SM00354">
    <property type="entry name" value="HTH_LACI"/>
    <property type="match status" value="1"/>
</dbReference>
<dbReference type="Pfam" id="PF00356">
    <property type="entry name" value="LacI"/>
    <property type="match status" value="1"/>
</dbReference>
<dbReference type="PANTHER" id="PTHR30146">
    <property type="entry name" value="LACI-RELATED TRANSCRIPTIONAL REPRESSOR"/>
    <property type="match status" value="1"/>
</dbReference>
<dbReference type="AlphaFoldDB" id="H1DH23"/>
<dbReference type="GO" id="GO:0003700">
    <property type="term" value="F:DNA-binding transcription factor activity"/>
    <property type="evidence" value="ECO:0007669"/>
    <property type="project" value="TreeGrafter"/>
</dbReference>
<dbReference type="PATRIC" id="fig|742817.3.peg.1661"/>
<dbReference type="Gene3D" id="3.40.50.2300">
    <property type="match status" value="2"/>
</dbReference>
<dbReference type="Gene3D" id="1.10.260.40">
    <property type="entry name" value="lambda repressor-like DNA-binding domains"/>
    <property type="match status" value="1"/>
</dbReference>
<dbReference type="RefSeq" id="WP_009136707.1">
    <property type="nucleotide sequence ID" value="NZ_JH594596.1"/>
</dbReference>
<keyword evidence="1" id="KW-0805">Transcription regulation</keyword>
<dbReference type="InterPro" id="IPR010982">
    <property type="entry name" value="Lambda_DNA-bd_dom_sf"/>
</dbReference>
<evidence type="ECO:0000313" key="5">
    <source>
        <dbReference type="EMBL" id="EHP47706.1"/>
    </source>
</evidence>
<dbReference type="PANTHER" id="PTHR30146:SF109">
    <property type="entry name" value="HTH-TYPE TRANSCRIPTIONAL REGULATOR GALS"/>
    <property type="match status" value="1"/>
</dbReference>
<dbReference type="CDD" id="cd01392">
    <property type="entry name" value="HTH_LacI"/>
    <property type="match status" value="1"/>
</dbReference>
<proteinExistence type="predicted"/>
<keyword evidence="2" id="KW-0238">DNA-binding</keyword>
<evidence type="ECO:0000256" key="1">
    <source>
        <dbReference type="ARBA" id="ARBA00023015"/>
    </source>
</evidence>
<dbReference type="eggNOG" id="COG1609">
    <property type="taxonomic scope" value="Bacteria"/>
</dbReference>
<comment type="caution">
    <text evidence="5">The sequence shown here is derived from an EMBL/GenBank/DDBJ whole genome shotgun (WGS) entry which is preliminary data.</text>
</comment>
<protein>
    <recommendedName>
        <fullName evidence="4">HTH lacI-type domain-containing protein</fullName>
    </recommendedName>
</protein>
<reference evidence="5 6" key="1">
    <citation type="submission" date="2012-01" db="EMBL/GenBank/DDBJ databases">
        <title>The Genome Sequence of Odoribacter laneus YIT 12061.</title>
        <authorList>
            <consortium name="The Broad Institute Genome Sequencing Platform"/>
            <person name="Earl A."/>
            <person name="Ward D."/>
            <person name="Feldgarden M."/>
            <person name="Gevers D."/>
            <person name="Morotomi M."/>
            <person name="Young S.K."/>
            <person name="Zeng Q."/>
            <person name="Gargeya S."/>
            <person name="Fitzgerald M."/>
            <person name="Haas B."/>
            <person name="Abouelleil A."/>
            <person name="Alvarado L."/>
            <person name="Arachchi H.M."/>
            <person name="Berlin A."/>
            <person name="Chapman S.B."/>
            <person name="Gearin G."/>
            <person name="Goldberg J."/>
            <person name="Griggs A."/>
            <person name="Gujja S."/>
            <person name="Hansen M."/>
            <person name="Heiman D."/>
            <person name="Howarth C."/>
            <person name="Larimer J."/>
            <person name="Lui A."/>
            <person name="MacDonald P.J.P."/>
            <person name="McCowen C."/>
            <person name="Montmayeur A."/>
            <person name="Murphy C."/>
            <person name="Neiman D."/>
            <person name="Pearson M."/>
            <person name="Priest M."/>
            <person name="Roberts A."/>
            <person name="Saif S."/>
            <person name="Shea T."/>
            <person name="Sisk P."/>
            <person name="Stolte C."/>
            <person name="Sykes S."/>
            <person name="Wortman J."/>
            <person name="Nusbaum C."/>
            <person name="Birren B."/>
        </authorList>
    </citation>
    <scope>NUCLEOTIDE SEQUENCE [LARGE SCALE GENOMIC DNA]</scope>
    <source>
        <strain evidence="5 6">YIT 12061</strain>
    </source>
</reference>
<feature type="domain" description="HTH lacI-type" evidence="4">
    <location>
        <begin position="4"/>
        <end position="58"/>
    </location>
</feature>
<keyword evidence="3" id="KW-0804">Transcription</keyword>
<organism evidence="5 6">
    <name type="scientific">Odoribacter laneus YIT 12061</name>
    <dbReference type="NCBI Taxonomy" id="742817"/>
    <lineage>
        <taxon>Bacteria</taxon>
        <taxon>Pseudomonadati</taxon>
        <taxon>Bacteroidota</taxon>
        <taxon>Bacteroidia</taxon>
        <taxon>Bacteroidales</taxon>
        <taxon>Odoribacteraceae</taxon>
        <taxon>Odoribacter</taxon>
    </lineage>
</organism>
<dbReference type="Pfam" id="PF13377">
    <property type="entry name" value="Peripla_BP_3"/>
    <property type="match status" value="1"/>
</dbReference>
<dbReference type="InterPro" id="IPR000843">
    <property type="entry name" value="HTH_LacI"/>
</dbReference>
<gene>
    <name evidence="5" type="ORF">HMPREF9449_01559</name>
</gene>
<name>H1DH23_9BACT</name>